<dbReference type="PANTHER" id="PTHR30146">
    <property type="entry name" value="LACI-RELATED TRANSCRIPTIONAL REPRESSOR"/>
    <property type="match status" value="1"/>
</dbReference>
<evidence type="ECO:0000256" key="1">
    <source>
        <dbReference type="ARBA" id="ARBA00023015"/>
    </source>
</evidence>
<organism evidence="5 6">
    <name type="scientific">Blautia stercoris</name>
    <dbReference type="NCBI Taxonomy" id="871664"/>
    <lineage>
        <taxon>Bacteria</taxon>
        <taxon>Bacillati</taxon>
        <taxon>Bacillota</taxon>
        <taxon>Clostridia</taxon>
        <taxon>Lachnospirales</taxon>
        <taxon>Lachnospiraceae</taxon>
        <taxon>Blautia</taxon>
    </lineage>
</organism>
<evidence type="ECO:0000259" key="4">
    <source>
        <dbReference type="Pfam" id="PF13377"/>
    </source>
</evidence>
<feature type="domain" description="Transcriptional regulator LacI/GalR-like sensor" evidence="4">
    <location>
        <begin position="2"/>
        <end position="134"/>
    </location>
</feature>
<protein>
    <submittedName>
        <fullName evidence="5">Substrate-binding domain-containing protein</fullName>
    </submittedName>
</protein>
<dbReference type="SUPFAM" id="SSF53822">
    <property type="entry name" value="Periplasmic binding protein-like I"/>
    <property type="match status" value="1"/>
</dbReference>
<dbReference type="PANTHER" id="PTHR30146:SF154">
    <property type="entry name" value="TRANSCRIPTION REGULATOR, MEMBER OF GALR FAMILY"/>
    <property type="match status" value="1"/>
</dbReference>
<dbReference type="InterPro" id="IPR046335">
    <property type="entry name" value="LacI/GalR-like_sensor"/>
</dbReference>
<keyword evidence="3" id="KW-0804">Transcription</keyword>
<keyword evidence="2" id="KW-0238">DNA-binding</keyword>
<keyword evidence="1" id="KW-0805">Transcription regulation</keyword>
<evidence type="ECO:0000313" key="5">
    <source>
        <dbReference type="EMBL" id="MBC8630061.1"/>
    </source>
</evidence>
<proteinExistence type="predicted"/>
<dbReference type="Proteomes" id="UP000661649">
    <property type="component" value="Unassembled WGS sequence"/>
</dbReference>
<evidence type="ECO:0000256" key="3">
    <source>
        <dbReference type="ARBA" id="ARBA00023163"/>
    </source>
</evidence>
<accession>A0ABR7PGT2</accession>
<sequence>MRQGFERFALVVEDLSFNVNRSRRNGFYKALIKNGIPEREQLYYTGALKIDFLDTIISDMIAKKVQCIICGDDVISTWMMSRLQAGGYRVPKDIAIASLYNSSNLNCFSPSITAVSVPARQVGIRMGTQMIHCLGQ</sequence>
<dbReference type="EMBL" id="JACRTP010000013">
    <property type="protein sequence ID" value="MBC8630061.1"/>
    <property type="molecule type" value="Genomic_DNA"/>
</dbReference>
<gene>
    <name evidence="5" type="ORF">H8712_15930</name>
</gene>
<dbReference type="InterPro" id="IPR028082">
    <property type="entry name" value="Peripla_BP_I"/>
</dbReference>
<dbReference type="Pfam" id="PF13377">
    <property type="entry name" value="Peripla_BP_3"/>
    <property type="match status" value="1"/>
</dbReference>
<keyword evidence="6" id="KW-1185">Reference proteome</keyword>
<evidence type="ECO:0000256" key="2">
    <source>
        <dbReference type="ARBA" id="ARBA00023125"/>
    </source>
</evidence>
<reference evidence="5 6" key="1">
    <citation type="submission" date="2020-08" db="EMBL/GenBank/DDBJ databases">
        <title>Genome public.</title>
        <authorList>
            <person name="Liu C."/>
            <person name="Sun Q."/>
        </authorList>
    </citation>
    <scope>NUCLEOTIDE SEQUENCE [LARGE SCALE GENOMIC DNA]</scope>
    <source>
        <strain evidence="5 6">3_YM_SP_D4_24.mj</strain>
    </source>
</reference>
<name>A0ABR7PGT2_9FIRM</name>
<dbReference type="RefSeq" id="WP_187559309.1">
    <property type="nucleotide sequence ID" value="NZ_JACRTP010000013.1"/>
</dbReference>
<evidence type="ECO:0000313" key="6">
    <source>
        <dbReference type="Proteomes" id="UP000661649"/>
    </source>
</evidence>
<dbReference type="Gene3D" id="3.40.50.2300">
    <property type="match status" value="2"/>
</dbReference>
<comment type="caution">
    <text evidence="5">The sequence shown here is derived from an EMBL/GenBank/DDBJ whole genome shotgun (WGS) entry which is preliminary data.</text>
</comment>